<proteinExistence type="predicted"/>
<protein>
    <submittedName>
        <fullName evidence="2">Glycosyltransferase family 4 protein</fullName>
    </submittedName>
</protein>
<dbReference type="InterPro" id="IPR001296">
    <property type="entry name" value="Glyco_trans_1"/>
</dbReference>
<dbReference type="SUPFAM" id="SSF53756">
    <property type="entry name" value="UDP-Glycosyltransferase/glycogen phosphorylase"/>
    <property type="match status" value="1"/>
</dbReference>
<accession>A0ABT4UIU4</accession>
<dbReference type="PANTHER" id="PTHR45947">
    <property type="entry name" value="SULFOQUINOVOSYL TRANSFERASE SQD2"/>
    <property type="match status" value="1"/>
</dbReference>
<evidence type="ECO:0000313" key="2">
    <source>
        <dbReference type="EMBL" id="MDA3614277.1"/>
    </source>
</evidence>
<dbReference type="CDD" id="cd03801">
    <property type="entry name" value="GT4_PimA-like"/>
    <property type="match status" value="1"/>
</dbReference>
<dbReference type="RefSeq" id="WP_407030605.1">
    <property type="nucleotide sequence ID" value="NZ_JAQGEF010000005.1"/>
</dbReference>
<evidence type="ECO:0000259" key="1">
    <source>
        <dbReference type="Pfam" id="PF00534"/>
    </source>
</evidence>
<organism evidence="2 3">
    <name type="scientific">Polluticaenibacter yanchengensis</name>
    <dbReference type="NCBI Taxonomy" id="3014562"/>
    <lineage>
        <taxon>Bacteria</taxon>
        <taxon>Pseudomonadati</taxon>
        <taxon>Bacteroidota</taxon>
        <taxon>Chitinophagia</taxon>
        <taxon>Chitinophagales</taxon>
        <taxon>Chitinophagaceae</taxon>
        <taxon>Polluticaenibacter</taxon>
    </lineage>
</organism>
<feature type="domain" description="Glycosyl transferase family 1" evidence="1">
    <location>
        <begin position="203"/>
        <end position="358"/>
    </location>
</feature>
<evidence type="ECO:0000313" key="3">
    <source>
        <dbReference type="Proteomes" id="UP001210231"/>
    </source>
</evidence>
<dbReference type="Proteomes" id="UP001210231">
    <property type="component" value="Unassembled WGS sequence"/>
</dbReference>
<dbReference type="EMBL" id="JAQGEF010000005">
    <property type="protein sequence ID" value="MDA3614277.1"/>
    <property type="molecule type" value="Genomic_DNA"/>
</dbReference>
<comment type="caution">
    <text evidence="2">The sequence shown here is derived from an EMBL/GenBank/DDBJ whole genome shotgun (WGS) entry which is preliminary data.</text>
</comment>
<dbReference type="PANTHER" id="PTHR45947:SF15">
    <property type="entry name" value="TEICHURONIC ACID BIOSYNTHESIS GLYCOSYLTRANSFERASE TUAC-RELATED"/>
    <property type="match status" value="1"/>
</dbReference>
<dbReference type="Pfam" id="PF00534">
    <property type="entry name" value="Glycos_transf_1"/>
    <property type="match status" value="1"/>
</dbReference>
<sequence length="378" mass="43684">MKIGFVSVIKENWGGSEEIMYAIAKEALKAGHEVYVSLFATDKIHDKHKELIASGAKYSFRRGYIVPNIKPIRRQITKVKNFVLDAIFNPYADFLSNKLDFIFYNNTAYAYIFDKKLFDAIILKSIPYSIITQGATEYYRPYSNLDIPYMQSVHRNAKLNYFLSSNTKTTLERQIGATINNFKYFTNPVNIDSLEYIDMPKNDTVNFATVAMLLVVQKGQDMLFETLSKPEWKNRKWVLNLYGAGPDEAFLKNLSKYYKIDEKVIFHGKVSNIRKVWETNHILVMPSIFEGMPLAMVEAMICGRPIITTDIAAHSEWIFEEKNGFLAAAPTEKYFNKALQKAWDLRDTWSNLGREGRKIALKKFNPDDPYNMLKENID</sequence>
<gene>
    <name evidence="2" type="ORF">O3P16_05620</name>
</gene>
<reference evidence="2 3" key="1">
    <citation type="submission" date="2022-12" db="EMBL/GenBank/DDBJ databases">
        <title>Chitinophagaceae gen. sp. nov., a new member of the family Chitinophagaceae, isolated from soil in a chemical factory.</title>
        <authorList>
            <person name="Ke Z."/>
        </authorList>
    </citation>
    <scope>NUCLEOTIDE SEQUENCE [LARGE SCALE GENOMIC DNA]</scope>
    <source>
        <strain evidence="2 3">LY-5</strain>
    </source>
</reference>
<keyword evidence="3" id="KW-1185">Reference proteome</keyword>
<dbReference type="InterPro" id="IPR050194">
    <property type="entry name" value="Glycosyltransferase_grp1"/>
</dbReference>
<dbReference type="Gene3D" id="3.40.50.2000">
    <property type="entry name" value="Glycogen Phosphorylase B"/>
    <property type="match status" value="2"/>
</dbReference>
<name>A0ABT4UIU4_9BACT</name>